<protein>
    <recommendedName>
        <fullName evidence="2">DUF5723 domain-containing protein</fullName>
    </recommendedName>
</protein>
<proteinExistence type="predicted"/>
<name>A0A381PF11_9ZZZZ</name>
<gene>
    <name evidence="1" type="ORF">METZ01_LOCUS18455</name>
</gene>
<evidence type="ECO:0000313" key="1">
    <source>
        <dbReference type="EMBL" id="SUZ65601.1"/>
    </source>
</evidence>
<sequence>MNGYGYGMFSQNNESASLGSGSIGLVPSFQNNVSLSNPSTWHNMSFTFLSLSFEGQHNAFGNQSVNNSNLSGAKLIIPAKQKLSIGISFSPFLSRQLTVVDSTYQEFIFNESDTLSYSRSDETSGGSSMMQFAVGYNLTDQDDIGVAIDVIFGSSRSIRNLIIDDTGHLLQSRDYFSGSLLELYYTTKRFSFKDKPLVLALNYNLSLNPINVENESYQAFIDINSNNYHDGSDYPGATEALLPTKVTFGDEIKINNIKIGLDYEIYELYHLQLEFDMWQNKGNNNLLSSIYPGHIKEKNRVNVSLNKFPKPFTDDTFDRMHLRGGIFFGNYNIVNPMTAESLDSVNEVGLALGFGVKFGLTNNQFDIGYNFVQRSGIYQAGVENMQVFSVGLSIGDLWFIKRREI</sequence>
<dbReference type="EMBL" id="UINC01000963">
    <property type="protein sequence ID" value="SUZ65601.1"/>
    <property type="molecule type" value="Genomic_DNA"/>
</dbReference>
<evidence type="ECO:0008006" key="2">
    <source>
        <dbReference type="Google" id="ProtNLM"/>
    </source>
</evidence>
<reference evidence="1" key="1">
    <citation type="submission" date="2018-05" db="EMBL/GenBank/DDBJ databases">
        <authorList>
            <person name="Lanie J.A."/>
            <person name="Ng W.-L."/>
            <person name="Kazmierczak K.M."/>
            <person name="Andrzejewski T.M."/>
            <person name="Davidsen T.M."/>
            <person name="Wayne K.J."/>
            <person name="Tettelin H."/>
            <person name="Glass J.I."/>
            <person name="Rusch D."/>
            <person name="Podicherti R."/>
            <person name="Tsui H.-C.T."/>
            <person name="Winkler M.E."/>
        </authorList>
    </citation>
    <scope>NUCLEOTIDE SEQUENCE</scope>
</reference>
<organism evidence="1">
    <name type="scientific">marine metagenome</name>
    <dbReference type="NCBI Taxonomy" id="408172"/>
    <lineage>
        <taxon>unclassified sequences</taxon>
        <taxon>metagenomes</taxon>
        <taxon>ecological metagenomes</taxon>
    </lineage>
</organism>
<accession>A0A381PF11</accession>
<dbReference type="Gene3D" id="2.40.160.60">
    <property type="entry name" value="Outer membrane protein transport protein (OMPP1/FadL/TodX)"/>
    <property type="match status" value="1"/>
</dbReference>
<dbReference type="AlphaFoldDB" id="A0A381PF11"/>